<dbReference type="RefSeq" id="WP_092018527.1">
    <property type="nucleotide sequence ID" value="NZ_FOXH01000011.1"/>
</dbReference>
<accession>A0A1I5WEI9</accession>
<feature type="domain" description="Peptidoglycan beta-N-acetylmuramidase NamZ N-terminal" evidence="1">
    <location>
        <begin position="75"/>
        <end position="274"/>
    </location>
</feature>
<dbReference type="EMBL" id="FOXH01000011">
    <property type="protein sequence ID" value="SFQ18105.1"/>
    <property type="molecule type" value="Genomic_DNA"/>
</dbReference>
<sequence length="418" mass="46639">MFRFIKKPYLITFLFFMSACSSSKFQSYLKGATLYGRDGDNCSCHNSPKLPVDHSVKTGADRIVEFLPDLKGKTVALVVNHTSTIKRTHLADSLLSLGVKIKTIFAPEHGFRGTADAGEHVSNGIDRKTGLPIVSLYGSNKKPAPGQLEGIDVVIFDIQDVGTRFYTYTSTMHYVMEACAENNKTLMILDRPNPNGHYVDGPVLQKKFSSFVGLNPVPIVHGCTVAELALMINGEKWLKDGNECKLKIITCLNYKHSMPYAPPVAPSPNLPNLQSILLYPSICLFEGTVVSVGRGTDTQFQVIGSPDPENGTYTFTPVEKPGAKNPPLKDTLCYGLDLRTVNARKEKFTLKYVLDLYQKSTQKDKFINRPKSFDLLAGSDSLRKLIQSGYSEKDIRKTWQTDLDKYKNIRKKYLLYAE</sequence>
<dbReference type="Gene3D" id="3.90.1150.140">
    <property type="match status" value="1"/>
</dbReference>
<dbReference type="InterPro" id="IPR008302">
    <property type="entry name" value="NamZ"/>
</dbReference>
<dbReference type="InterPro" id="IPR048503">
    <property type="entry name" value="NamZ_C"/>
</dbReference>
<evidence type="ECO:0000259" key="2">
    <source>
        <dbReference type="Pfam" id="PF20732"/>
    </source>
</evidence>
<organism evidence="3 4">
    <name type="scientific">Pseudarcicella hirudinis</name>
    <dbReference type="NCBI Taxonomy" id="1079859"/>
    <lineage>
        <taxon>Bacteria</taxon>
        <taxon>Pseudomonadati</taxon>
        <taxon>Bacteroidota</taxon>
        <taxon>Cytophagia</taxon>
        <taxon>Cytophagales</taxon>
        <taxon>Flectobacillaceae</taxon>
        <taxon>Pseudarcicella</taxon>
    </lineage>
</organism>
<dbReference type="Pfam" id="PF20732">
    <property type="entry name" value="NamZ_C"/>
    <property type="match status" value="1"/>
</dbReference>
<dbReference type="GO" id="GO:0033922">
    <property type="term" value="F:peptidoglycan beta-N-acetylmuramidase activity"/>
    <property type="evidence" value="ECO:0007669"/>
    <property type="project" value="InterPro"/>
</dbReference>
<keyword evidence="4" id="KW-1185">Reference proteome</keyword>
<name>A0A1I5WEI9_9BACT</name>
<dbReference type="PANTHER" id="PTHR42915:SF1">
    <property type="entry name" value="PEPTIDOGLYCAN BETA-N-ACETYLMURAMIDASE NAMZ"/>
    <property type="match status" value="1"/>
</dbReference>
<dbReference type="PROSITE" id="PS51257">
    <property type="entry name" value="PROKAR_LIPOPROTEIN"/>
    <property type="match status" value="1"/>
</dbReference>
<dbReference type="InterPro" id="IPR048502">
    <property type="entry name" value="NamZ_N"/>
</dbReference>
<evidence type="ECO:0000259" key="1">
    <source>
        <dbReference type="Pfam" id="PF07075"/>
    </source>
</evidence>
<dbReference type="Pfam" id="PF07075">
    <property type="entry name" value="NamZ_N"/>
    <property type="match status" value="1"/>
</dbReference>
<evidence type="ECO:0000313" key="4">
    <source>
        <dbReference type="Proteomes" id="UP000199306"/>
    </source>
</evidence>
<dbReference type="PANTHER" id="PTHR42915">
    <property type="entry name" value="HYPOTHETICAL 460 KDA PROTEIN IN FEUA-SIGW INTERGENIC REGION [PRECURSOR]"/>
    <property type="match status" value="1"/>
</dbReference>
<feature type="domain" description="Peptidoglycan beta-N-acetylmuramidase NamZ C-terminal" evidence="2">
    <location>
        <begin position="277"/>
        <end position="416"/>
    </location>
</feature>
<reference evidence="3 4" key="1">
    <citation type="submission" date="2016-10" db="EMBL/GenBank/DDBJ databases">
        <authorList>
            <person name="de Groot N.N."/>
        </authorList>
    </citation>
    <scope>NUCLEOTIDE SEQUENCE [LARGE SCALE GENOMIC DNA]</scope>
    <source>
        <strain evidence="4">E92,LMG 26720,CCM 7988</strain>
    </source>
</reference>
<dbReference type="PIRSF" id="PIRSF016719">
    <property type="entry name" value="UCP016719"/>
    <property type="match status" value="1"/>
</dbReference>
<dbReference type="AlphaFoldDB" id="A0A1I5WEI9"/>
<dbReference type="Gene3D" id="3.40.50.12170">
    <property type="entry name" value="Uncharacterised protein PF07075, DUF1343"/>
    <property type="match status" value="1"/>
</dbReference>
<protein>
    <submittedName>
        <fullName evidence="3">Uncharacterized conserved protein YbbC, DUF1343 family</fullName>
    </submittedName>
</protein>
<evidence type="ECO:0000313" key="3">
    <source>
        <dbReference type="EMBL" id="SFQ18105.1"/>
    </source>
</evidence>
<dbReference type="Proteomes" id="UP000199306">
    <property type="component" value="Unassembled WGS sequence"/>
</dbReference>
<proteinExistence type="predicted"/>
<dbReference type="STRING" id="1079859.SAMN04515674_111149"/>
<gene>
    <name evidence="3" type="ORF">SAMN04515674_111149</name>
</gene>
<dbReference type="OrthoDB" id="9801061at2"/>